<dbReference type="Proteomes" id="UP000746503">
    <property type="component" value="Unassembled WGS sequence"/>
</dbReference>
<name>A0ABX1ANA0_9ACTN</name>
<dbReference type="PANTHER" id="PTHR43133:SF61">
    <property type="entry name" value="ECF RNA POLYMERASE SIGMA FACTOR SIGC"/>
    <property type="match status" value="1"/>
</dbReference>
<keyword evidence="5 6" id="KW-0804">Transcription</keyword>
<feature type="domain" description="RNA polymerase sigma-70 region 2" evidence="8">
    <location>
        <begin position="63"/>
        <end position="128"/>
    </location>
</feature>
<dbReference type="Gene3D" id="1.10.10.10">
    <property type="entry name" value="Winged helix-like DNA-binding domain superfamily/Winged helix DNA-binding domain"/>
    <property type="match status" value="1"/>
</dbReference>
<dbReference type="CDD" id="cd06171">
    <property type="entry name" value="Sigma70_r4"/>
    <property type="match status" value="1"/>
</dbReference>
<keyword evidence="3 6" id="KW-0731">Sigma factor</keyword>
<evidence type="ECO:0000256" key="5">
    <source>
        <dbReference type="ARBA" id="ARBA00023163"/>
    </source>
</evidence>
<evidence type="ECO:0000256" key="4">
    <source>
        <dbReference type="ARBA" id="ARBA00023125"/>
    </source>
</evidence>
<evidence type="ECO:0000259" key="9">
    <source>
        <dbReference type="Pfam" id="PF08281"/>
    </source>
</evidence>
<dbReference type="InterPro" id="IPR013249">
    <property type="entry name" value="RNA_pol_sigma70_r4_t2"/>
</dbReference>
<keyword evidence="2 6" id="KW-0805">Transcription regulation</keyword>
<evidence type="ECO:0000256" key="2">
    <source>
        <dbReference type="ARBA" id="ARBA00023015"/>
    </source>
</evidence>
<comment type="caution">
    <text evidence="10">The sequence shown here is derived from an EMBL/GenBank/DDBJ whole genome shotgun (WGS) entry which is preliminary data.</text>
</comment>
<feature type="region of interest" description="Disordered" evidence="7">
    <location>
        <begin position="1"/>
        <end position="43"/>
    </location>
</feature>
<dbReference type="NCBIfam" id="TIGR02937">
    <property type="entry name" value="sigma70-ECF"/>
    <property type="match status" value="1"/>
</dbReference>
<reference evidence="10 11" key="1">
    <citation type="submission" date="2020-03" db="EMBL/GenBank/DDBJ databases">
        <title>Draft genome of Streptomyces sp. ventii, isolated from the Axial Seamount in the Pacific Ocean, and resequencing of the two type strains Streptomyces lonarensis strain NCL 716 and Streptomyces bohaiensis strain 11A07.</title>
        <authorList>
            <person name="Loughran R.M."/>
            <person name="Pfannmuller K.M."/>
            <person name="Wasson B.J."/>
            <person name="Deadmond M.C."/>
            <person name="Paddock B.E."/>
            <person name="Koyack M.J."/>
            <person name="Gallegos D.A."/>
            <person name="Mitchell E.A."/>
            <person name="Ushijima B."/>
            <person name="Saw J.H."/>
            <person name="Mcphail K.L."/>
            <person name="Videau P."/>
        </authorList>
    </citation>
    <scope>NUCLEOTIDE SEQUENCE [LARGE SCALE GENOMIC DNA]</scope>
    <source>
        <strain evidence="11">5675061</strain>
    </source>
</reference>
<dbReference type="SUPFAM" id="SSF88659">
    <property type="entry name" value="Sigma3 and sigma4 domains of RNA polymerase sigma factors"/>
    <property type="match status" value="1"/>
</dbReference>
<dbReference type="PROSITE" id="PS01063">
    <property type="entry name" value="SIGMA70_ECF"/>
    <property type="match status" value="1"/>
</dbReference>
<dbReference type="SUPFAM" id="SSF88946">
    <property type="entry name" value="Sigma2 domain of RNA polymerase sigma factors"/>
    <property type="match status" value="1"/>
</dbReference>
<evidence type="ECO:0000256" key="6">
    <source>
        <dbReference type="RuleBase" id="RU000716"/>
    </source>
</evidence>
<feature type="domain" description="RNA polymerase sigma factor 70 region 4 type 2" evidence="9">
    <location>
        <begin position="160"/>
        <end position="211"/>
    </location>
</feature>
<keyword evidence="11" id="KW-1185">Reference proteome</keyword>
<evidence type="ECO:0000256" key="3">
    <source>
        <dbReference type="ARBA" id="ARBA00023082"/>
    </source>
</evidence>
<dbReference type="RefSeq" id="WP_167932342.1">
    <property type="nucleotide sequence ID" value="NZ_JAAVJB010000026.1"/>
</dbReference>
<feature type="compositionally biased region" description="Pro residues" evidence="7">
    <location>
        <begin position="1"/>
        <end position="16"/>
    </location>
</feature>
<protein>
    <recommendedName>
        <fullName evidence="6">RNA polymerase sigma factor</fullName>
    </recommendedName>
</protein>
<evidence type="ECO:0000313" key="10">
    <source>
        <dbReference type="EMBL" id="NJP65817.1"/>
    </source>
</evidence>
<dbReference type="InterPro" id="IPR013324">
    <property type="entry name" value="RNA_pol_sigma_r3/r4-like"/>
</dbReference>
<dbReference type="Gene3D" id="1.10.1740.10">
    <property type="match status" value="1"/>
</dbReference>
<dbReference type="InterPro" id="IPR013325">
    <property type="entry name" value="RNA_pol_sigma_r2"/>
</dbReference>
<dbReference type="Pfam" id="PF04542">
    <property type="entry name" value="Sigma70_r2"/>
    <property type="match status" value="1"/>
</dbReference>
<accession>A0ABX1ANA0</accession>
<proteinExistence type="inferred from homology"/>
<dbReference type="InterPro" id="IPR000838">
    <property type="entry name" value="RNA_pol_sigma70_ECF_CS"/>
</dbReference>
<sequence>MSTPTPLQPAPAPVSPSLPHSRRSRRPGAPATRPSAPREAGDRTEIALRAARSGATEDVARFVAAFEPDVRRYITFLRPDTDGVDDLTQETLLRAIASLPRFEGRSSARTWLLSIARRTVVDSVRQASARPRFTDVPDWRQVAEHRQCAGALPGFEEGVALRELLELIPAERREAFVLTQLLGLPYDRAAAVCDCPVGTVRSRVARARAELLRLLTAAEAAAPVCAVGKARERAD</sequence>
<dbReference type="EMBL" id="JAAVJB010000026">
    <property type="protein sequence ID" value="NJP65817.1"/>
    <property type="molecule type" value="Genomic_DNA"/>
</dbReference>
<keyword evidence="4 6" id="KW-0238">DNA-binding</keyword>
<dbReference type="InterPro" id="IPR036388">
    <property type="entry name" value="WH-like_DNA-bd_sf"/>
</dbReference>
<dbReference type="Pfam" id="PF08281">
    <property type="entry name" value="Sigma70_r4_2"/>
    <property type="match status" value="1"/>
</dbReference>
<organism evidence="10 11">
    <name type="scientific">Streptomyces spiramenti</name>
    <dbReference type="NCBI Taxonomy" id="2720606"/>
    <lineage>
        <taxon>Bacteria</taxon>
        <taxon>Bacillati</taxon>
        <taxon>Actinomycetota</taxon>
        <taxon>Actinomycetes</taxon>
        <taxon>Kitasatosporales</taxon>
        <taxon>Streptomycetaceae</taxon>
        <taxon>Streptomyces</taxon>
    </lineage>
</organism>
<evidence type="ECO:0000256" key="7">
    <source>
        <dbReference type="SAM" id="MobiDB-lite"/>
    </source>
</evidence>
<dbReference type="InterPro" id="IPR014284">
    <property type="entry name" value="RNA_pol_sigma-70_dom"/>
</dbReference>
<evidence type="ECO:0000256" key="1">
    <source>
        <dbReference type="ARBA" id="ARBA00010641"/>
    </source>
</evidence>
<gene>
    <name evidence="10" type="ORF">HCJ92_05805</name>
</gene>
<dbReference type="PANTHER" id="PTHR43133">
    <property type="entry name" value="RNA POLYMERASE ECF-TYPE SIGMA FACTO"/>
    <property type="match status" value="1"/>
</dbReference>
<dbReference type="InterPro" id="IPR007627">
    <property type="entry name" value="RNA_pol_sigma70_r2"/>
</dbReference>
<evidence type="ECO:0000259" key="8">
    <source>
        <dbReference type="Pfam" id="PF04542"/>
    </source>
</evidence>
<dbReference type="InterPro" id="IPR039425">
    <property type="entry name" value="RNA_pol_sigma-70-like"/>
</dbReference>
<evidence type="ECO:0000313" key="11">
    <source>
        <dbReference type="Proteomes" id="UP000746503"/>
    </source>
</evidence>
<comment type="similarity">
    <text evidence="1 6">Belongs to the sigma-70 factor family. ECF subfamily.</text>
</comment>